<proteinExistence type="predicted"/>
<protein>
    <submittedName>
        <fullName evidence="1">Uncharacterized protein</fullName>
    </submittedName>
</protein>
<keyword evidence="2" id="KW-1185">Reference proteome</keyword>
<name>A0ABV0HP01_9ENTR</name>
<evidence type="ECO:0000313" key="2">
    <source>
        <dbReference type="Proteomes" id="UP001444146"/>
    </source>
</evidence>
<gene>
    <name evidence="1" type="ORF">VSR74_16355</name>
</gene>
<dbReference type="Proteomes" id="UP001444146">
    <property type="component" value="Unassembled WGS sequence"/>
</dbReference>
<accession>A0ABV0HP01</accession>
<dbReference type="RefSeq" id="WP_347795700.1">
    <property type="nucleotide sequence ID" value="NZ_JAYMYY010000005.1"/>
</dbReference>
<evidence type="ECO:0000313" key="1">
    <source>
        <dbReference type="EMBL" id="MEO3991382.1"/>
    </source>
</evidence>
<reference evidence="1 2" key="1">
    <citation type="submission" date="2024-01" db="EMBL/GenBank/DDBJ databases">
        <title>Pseudocitrobacter sp. Endophytic strain Cyp-38L.</title>
        <authorList>
            <person name="Amer M.A."/>
            <person name="Hamed S.M."/>
        </authorList>
    </citation>
    <scope>NUCLEOTIDE SEQUENCE [LARGE SCALE GENOMIC DNA]</scope>
    <source>
        <strain evidence="1 2">Cyp38S</strain>
    </source>
</reference>
<organism evidence="1 2">
    <name type="scientific">Pseudocitrobacter cyperus</name>
    <dbReference type="NCBI Taxonomy" id="3112843"/>
    <lineage>
        <taxon>Bacteria</taxon>
        <taxon>Pseudomonadati</taxon>
        <taxon>Pseudomonadota</taxon>
        <taxon>Gammaproteobacteria</taxon>
        <taxon>Enterobacterales</taxon>
        <taxon>Enterobacteriaceae</taxon>
        <taxon>Pseudocitrobacter</taxon>
    </lineage>
</organism>
<sequence length="300" mass="35974">MLKDCSKSELIYYYSHMYNKYKDMVHKPELLMPLAPDSDMREYEEDLNRHISHFFHGNRKAINKFIKEMTLSYKNTSSSLEVIFDWLKNDERACFWFWNAIIHGDIYSSKGSWNEYRNKNGINYPAYHQQRLEAVKHYVSYIGHGLSDPEIYDIISRCKDKYLDSIQHSLLPRWISKDDAESCQWVWEQIINWINKNKPNINEYITTPYPIVEEQYLAVCAFFDYPLLDPIATRMLSQDISKIRSQKKFREKMKDKKPLNIHLDPKIKDDLVYLAGYYDMKIHAVIDMLIRKEIRALKEK</sequence>
<comment type="caution">
    <text evidence="1">The sequence shown here is derived from an EMBL/GenBank/DDBJ whole genome shotgun (WGS) entry which is preliminary data.</text>
</comment>
<dbReference type="EMBL" id="JAYMYY010000005">
    <property type="protein sequence ID" value="MEO3991382.1"/>
    <property type="molecule type" value="Genomic_DNA"/>
</dbReference>